<dbReference type="EMBL" id="LR797345">
    <property type="protein sequence ID" value="CAB4204396.1"/>
    <property type="molecule type" value="Genomic_DNA"/>
</dbReference>
<accession>A0A6J5S7A4</accession>
<gene>
    <name evidence="2" type="ORF">UFOVP1138_19</name>
    <name evidence="3" type="ORF">UFOVP1394_16</name>
    <name evidence="1" type="ORF">UFOVP975_12</name>
</gene>
<protein>
    <submittedName>
        <fullName evidence="3">Uncharacterized protein</fullName>
    </submittedName>
</protein>
<evidence type="ECO:0000313" key="2">
    <source>
        <dbReference type="EMBL" id="CAB4186197.1"/>
    </source>
</evidence>
<name>A0A6J5S7A4_9CAUD</name>
<reference evidence="3" key="1">
    <citation type="submission" date="2020-05" db="EMBL/GenBank/DDBJ databases">
        <authorList>
            <person name="Chiriac C."/>
            <person name="Salcher M."/>
            <person name="Ghai R."/>
            <person name="Kavagutti S V."/>
        </authorList>
    </citation>
    <scope>NUCLEOTIDE SEQUENCE</scope>
</reference>
<sequence length="69" mass="7895">MQQVHDATGSECANCGHKFTRSSLNLTINKSEKERGSIVKQRVCGKCWNAHYDEGEKYKRFSTSEAKER</sequence>
<evidence type="ECO:0000313" key="1">
    <source>
        <dbReference type="EMBL" id="CAB4173829.1"/>
    </source>
</evidence>
<dbReference type="EMBL" id="LR796921">
    <property type="protein sequence ID" value="CAB4173829.1"/>
    <property type="molecule type" value="Genomic_DNA"/>
</dbReference>
<proteinExistence type="predicted"/>
<organism evidence="3">
    <name type="scientific">uncultured Caudovirales phage</name>
    <dbReference type="NCBI Taxonomy" id="2100421"/>
    <lineage>
        <taxon>Viruses</taxon>
        <taxon>Duplodnaviria</taxon>
        <taxon>Heunggongvirae</taxon>
        <taxon>Uroviricota</taxon>
        <taxon>Caudoviricetes</taxon>
        <taxon>Peduoviridae</taxon>
        <taxon>Maltschvirus</taxon>
        <taxon>Maltschvirus maltsch</taxon>
    </lineage>
</organism>
<evidence type="ECO:0000313" key="3">
    <source>
        <dbReference type="EMBL" id="CAB4204396.1"/>
    </source>
</evidence>
<dbReference type="EMBL" id="LR797086">
    <property type="protein sequence ID" value="CAB4186197.1"/>
    <property type="molecule type" value="Genomic_DNA"/>
</dbReference>